<feature type="non-terminal residue" evidence="1">
    <location>
        <position position="1"/>
    </location>
</feature>
<name>X1P6G8_9ZZZZ</name>
<evidence type="ECO:0000313" key="1">
    <source>
        <dbReference type="EMBL" id="GAI51917.1"/>
    </source>
</evidence>
<accession>X1P6G8</accession>
<dbReference type="EMBL" id="BARV01034922">
    <property type="protein sequence ID" value="GAI51917.1"/>
    <property type="molecule type" value="Genomic_DNA"/>
</dbReference>
<dbReference type="AlphaFoldDB" id="X1P6G8"/>
<protein>
    <submittedName>
        <fullName evidence="1">Uncharacterized protein</fullName>
    </submittedName>
</protein>
<comment type="caution">
    <text evidence="1">The sequence shown here is derived from an EMBL/GenBank/DDBJ whole genome shotgun (WGS) entry which is preliminary data.</text>
</comment>
<organism evidence="1">
    <name type="scientific">marine sediment metagenome</name>
    <dbReference type="NCBI Taxonomy" id="412755"/>
    <lineage>
        <taxon>unclassified sequences</taxon>
        <taxon>metagenomes</taxon>
        <taxon>ecological metagenomes</taxon>
    </lineage>
</organism>
<feature type="non-terminal residue" evidence="1">
    <location>
        <position position="240"/>
    </location>
</feature>
<reference evidence="1" key="1">
    <citation type="journal article" date="2014" name="Front. Microbiol.">
        <title>High frequency of phylogenetically diverse reductive dehalogenase-homologous genes in deep subseafloor sedimentary metagenomes.</title>
        <authorList>
            <person name="Kawai M."/>
            <person name="Futagami T."/>
            <person name="Toyoda A."/>
            <person name="Takaki Y."/>
            <person name="Nishi S."/>
            <person name="Hori S."/>
            <person name="Arai W."/>
            <person name="Tsubouchi T."/>
            <person name="Morono Y."/>
            <person name="Uchiyama I."/>
            <person name="Ito T."/>
            <person name="Fujiyama A."/>
            <person name="Inagaki F."/>
            <person name="Takami H."/>
        </authorList>
    </citation>
    <scope>NUCLEOTIDE SEQUENCE</scope>
    <source>
        <strain evidence="1">Expedition CK06-06</strain>
    </source>
</reference>
<proteinExistence type="predicted"/>
<sequence length="240" mass="26720">AYLAGLARSGQEEVVDELLRNWRDEPSLALHTLLVAWRVGSSDERINWLIEDLEAGNLDPNAVGCLALASWGLRSKPEPMKNLIETLANFSDLTPQITALDLLLERSESELDSLEPTLVALVNNLATQKLTGMNDYVWEQGCKLGLRRGRVKEIVKAAATVIDSIEDFGSDEHAWEVLVEAIKLDPSEVWNAIAPFVDVRDAKSYRIVLESQRYALVSQVPIDVIMDWVGSDNRRSIIVA</sequence>
<gene>
    <name evidence="1" type="ORF">S06H3_54571</name>
</gene>